<dbReference type="InterPro" id="IPR046335">
    <property type="entry name" value="LacI/GalR-like_sensor"/>
</dbReference>
<gene>
    <name evidence="5" type="ORF">S06H3_14552</name>
</gene>
<evidence type="ECO:0000256" key="3">
    <source>
        <dbReference type="ARBA" id="ARBA00023163"/>
    </source>
</evidence>
<dbReference type="Pfam" id="PF13377">
    <property type="entry name" value="Peripla_BP_3"/>
    <property type="match status" value="1"/>
</dbReference>
<dbReference type="PANTHER" id="PTHR30146:SF154">
    <property type="entry name" value="TRANSCRIPTION REGULATOR, MEMBER OF GALR FAMILY"/>
    <property type="match status" value="1"/>
</dbReference>
<keyword evidence="1" id="KW-0805">Transcription regulation</keyword>
<sequence>QEENRDILDLKEKRIPFVLVARHFDNIQTNYIVIEDIIGGFLATEYLIKKGHRRILHINGPLHISSAWERLAGYKRALLEYGIEYDQKLVKGNTTEMEEAYKLTKKILSEELNFTAIFAFGDVLALGAMHALSEAKLRIPDDIAVVGYDDIEFARVAHPPLTTVRIPRYQLGREAINLLVDEIIEKSSRKLCQKTIKPELVIRESS</sequence>
<dbReference type="CDD" id="cd06267">
    <property type="entry name" value="PBP1_LacI_sugar_binding-like"/>
    <property type="match status" value="1"/>
</dbReference>
<feature type="domain" description="Transcriptional regulator LacI/GalR-like sensor" evidence="4">
    <location>
        <begin position="45"/>
        <end position="206"/>
    </location>
</feature>
<organism evidence="5">
    <name type="scientific">marine sediment metagenome</name>
    <dbReference type="NCBI Taxonomy" id="412755"/>
    <lineage>
        <taxon>unclassified sequences</taxon>
        <taxon>metagenomes</taxon>
        <taxon>ecological metagenomes</taxon>
    </lineage>
</organism>
<dbReference type="GO" id="GO:0003700">
    <property type="term" value="F:DNA-binding transcription factor activity"/>
    <property type="evidence" value="ECO:0007669"/>
    <property type="project" value="TreeGrafter"/>
</dbReference>
<dbReference type="Gene3D" id="3.40.50.2300">
    <property type="match status" value="2"/>
</dbReference>
<name>X1MBT4_9ZZZZ</name>
<keyword evidence="3" id="KW-0804">Transcription</keyword>
<accession>X1MBT4</accession>
<evidence type="ECO:0000313" key="5">
    <source>
        <dbReference type="EMBL" id="GAI03824.1"/>
    </source>
</evidence>
<protein>
    <recommendedName>
        <fullName evidence="4">Transcriptional regulator LacI/GalR-like sensor domain-containing protein</fullName>
    </recommendedName>
</protein>
<comment type="caution">
    <text evidence="5">The sequence shown here is derived from an EMBL/GenBank/DDBJ whole genome shotgun (WGS) entry which is preliminary data.</text>
</comment>
<evidence type="ECO:0000256" key="2">
    <source>
        <dbReference type="ARBA" id="ARBA00023125"/>
    </source>
</evidence>
<dbReference type="GO" id="GO:0000976">
    <property type="term" value="F:transcription cis-regulatory region binding"/>
    <property type="evidence" value="ECO:0007669"/>
    <property type="project" value="TreeGrafter"/>
</dbReference>
<dbReference type="SUPFAM" id="SSF53822">
    <property type="entry name" value="Periplasmic binding protein-like I"/>
    <property type="match status" value="1"/>
</dbReference>
<dbReference type="PANTHER" id="PTHR30146">
    <property type="entry name" value="LACI-RELATED TRANSCRIPTIONAL REPRESSOR"/>
    <property type="match status" value="1"/>
</dbReference>
<evidence type="ECO:0000259" key="4">
    <source>
        <dbReference type="Pfam" id="PF13377"/>
    </source>
</evidence>
<keyword evidence="2" id="KW-0238">DNA-binding</keyword>
<evidence type="ECO:0000256" key="1">
    <source>
        <dbReference type="ARBA" id="ARBA00023015"/>
    </source>
</evidence>
<dbReference type="EMBL" id="BARV01007117">
    <property type="protein sequence ID" value="GAI03824.1"/>
    <property type="molecule type" value="Genomic_DNA"/>
</dbReference>
<dbReference type="AlphaFoldDB" id="X1MBT4"/>
<proteinExistence type="predicted"/>
<feature type="non-terminal residue" evidence="5">
    <location>
        <position position="1"/>
    </location>
</feature>
<reference evidence="5" key="1">
    <citation type="journal article" date="2014" name="Front. Microbiol.">
        <title>High frequency of phylogenetically diverse reductive dehalogenase-homologous genes in deep subseafloor sedimentary metagenomes.</title>
        <authorList>
            <person name="Kawai M."/>
            <person name="Futagami T."/>
            <person name="Toyoda A."/>
            <person name="Takaki Y."/>
            <person name="Nishi S."/>
            <person name="Hori S."/>
            <person name="Arai W."/>
            <person name="Tsubouchi T."/>
            <person name="Morono Y."/>
            <person name="Uchiyama I."/>
            <person name="Ito T."/>
            <person name="Fujiyama A."/>
            <person name="Inagaki F."/>
            <person name="Takami H."/>
        </authorList>
    </citation>
    <scope>NUCLEOTIDE SEQUENCE</scope>
    <source>
        <strain evidence="5">Expedition CK06-06</strain>
    </source>
</reference>
<dbReference type="InterPro" id="IPR028082">
    <property type="entry name" value="Peripla_BP_I"/>
</dbReference>